<evidence type="ECO:0000313" key="2">
    <source>
        <dbReference type="EMBL" id="SFD81279.1"/>
    </source>
</evidence>
<sequence>MSMNKIVTLLVFLSFGFVQAQQLNCTVTINTERLTNPNNQVFKTLQTSLSEFINKTDWTGSPLKQNERINCSMYITLSSNSSDQFTGTIQVQSSRLIFNSTYSSPVLNYNDKDFNFRYIEYEPLLFNPTTYDSNLVSVISFYCYLILGMDADTFQMGAGNQYLQTAQNIANVAQQGGFRGWNQSDGLQNRYYLINDMIAPTYSDLRQTTYAYHTGLDAMTLDQKAAKEKIKNALLLIGKLNSVKPNAFITRVFFDAKSDEIVSIFSGGPSIPITDLTDVLNKVSPLNSTKWSQIKY</sequence>
<evidence type="ECO:0000256" key="1">
    <source>
        <dbReference type="SAM" id="SignalP"/>
    </source>
</evidence>
<dbReference type="InterPro" id="IPR032274">
    <property type="entry name" value="DUF4835"/>
</dbReference>
<feature type="signal peptide" evidence="1">
    <location>
        <begin position="1"/>
        <end position="20"/>
    </location>
</feature>
<name>A0A1I1VEI4_9FLAO</name>
<reference evidence="3" key="1">
    <citation type="submission" date="2016-10" db="EMBL/GenBank/DDBJ databases">
        <authorList>
            <person name="Varghese N."/>
            <person name="Submissions S."/>
        </authorList>
    </citation>
    <scope>NUCLEOTIDE SEQUENCE [LARGE SCALE GENOMIC DNA]</scope>
    <source>
        <strain evidence="3">CGMCC 1.10370</strain>
    </source>
</reference>
<protein>
    <recommendedName>
        <fullName evidence="4">DUF4835 domain-containing protein</fullName>
    </recommendedName>
</protein>
<dbReference type="EMBL" id="FOMH01000012">
    <property type="protein sequence ID" value="SFD81279.1"/>
    <property type="molecule type" value="Genomic_DNA"/>
</dbReference>
<dbReference type="Proteomes" id="UP000199672">
    <property type="component" value="Unassembled WGS sequence"/>
</dbReference>
<keyword evidence="1" id="KW-0732">Signal</keyword>
<evidence type="ECO:0008006" key="4">
    <source>
        <dbReference type="Google" id="ProtNLM"/>
    </source>
</evidence>
<dbReference type="Pfam" id="PF16119">
    <property type="entry name" value="DUF4835"/>
    <property type="match status" value="1"/>
</dbReference>
<organism evidence="2 3">
    <name type="scientific">Flavobacterium phragmitis</name>
    <dbReference type="NCBI Taxonomy" id="739143"/>
    <lineage>
        <taxon>Bacteria</taxon>
        <taxon>Pseudomonadati</taxon>
        <taxon>Bacteroidota</taxon>
        <taxon>Flavobacteriia</taxon>
        <taxon>Flavobacteriales</taxon>
        <taxon>Flavobacteriaceae</taxon>
        <taxon>Flavobacterium</taxon>
    </lineage>
</organism>
<dbReference type="AlphaFoldDB" id="A0A1I1VEI4"/>
<gene>
    <name evidence="2" type="ORF">SAMN05216297_112119</name>
</gene>
<dbReference type="STRING" id="739143.SAMN05216297_112119"/>
<keyword evidence="3" id="KW-1185">Reference proteome</keyword>
<evidence type="ECO:0000313" key="3">
    <source>
        <dbReference type="Proteomes" id="UP000199672"/>
    </source>
</evidence>
<proteinExistence type="predicted"/>
<accession>A0A1I1VEI4</accession>
<feature type="chain" id="PRO_5011704311" description="DUF4835 domain-containing protein" evidence="1">
    <location>
        <begin position="21"/>
        <end position="296"/>
    </location>
</feature>